<keyword evidence="1" id="KW-1133">Transmembrane helix</keyword>
<evidence type="ECO:0000256" key="1">
    <source>
        <dbReference type="SAM" id="Phobius"/>
    </source>
</evidence>
<dbReference type="EMBL" id="QNRX01000019">
    <property type="protein sequence ID" value="RBP59290.1"/>
    <property type="molecule type" value="Genomic_DNA"/>
</dbReference>
<dbReference type="OrthoDB" id="9992915at2"/>
<accession>A0A366HZZ6</accession>
<evidence type="ECO:0000313" key="2">
    <source>
        <dbReference type="EMBL" id="RBP59290.1"/>
    </source>
</evidence>
<proteinExistence type="predicted"/>
<evidence type="ECO:0000313" key="3">
    <source>
        <dbReference type="Proteomes" id="UP000253490"/>
    </source>
</evidence>
<gene>
    <name evidence="2" type="ORF">DES36_11915</name>
</gene>
<name>A0A366HZZ6_9FIRM</name>
<dbReference type="AlphaFoldDB" id="A0A366HZZ6"/>
<comment type="caution">
    <text evidence="2">The sequence shown here is derived from an EMBL/GenBank/DDBJ whole genome shotgun (WGS) entry which is preliminary data.</text>
</comment>
<keyword evidence="1" id="KW-0812">Transmembrane</keyword>
<protein>
    <submittedName>
        <fullName evidence="2">Uncharacterized protein</fullName>
    </submittedName>
</protein>
<dbReference type="RefSeq" id="WP_113921507.1">
    <property type="nucleotide sequence ID" value="NZ_QNRX01000019.1"/>
</dbReference>
<reference evidence="2 3" key="1">
    <citation type="submission" date="2018-06" db="EMBL/GenBank/DDBJ databases">
        <title>Genomic Encyclopedia of Type Strains, Phase IV (KMG-IV): sequencing the most valuable type-strain genomes for metagenomic binning, comparative biology and taxonomic classification.</title>
        <authorList>
            <person name="Goeker M."/>
        </authorList>
    </citation>
    <scope>NUCLEOTIDE SEQUENCE [LARGE SCALE GENOMIC DNA]</scope>
    <source>
        <strain evidence="2 3">DSM 22112</strain>
    </source>
</reference>
<feature type="transmembrane region" description="Helical" evidence="1">
    <location>
        <begin position="12"/>
        <end position="34"/>
    </location>
</feature>
<keyword evidence="1" id="KW-0472">Membrane</keyword>
<dbReference type="Proteomes" id="UP000253490">
    <property type="component" value="Unassembled WGS sequence"/>
</dbReference>
<organism evidence="2 3">
    <name type="scientific">Alkalibaculum bacchi</name>
    <dbReference type="NCBI Taxonomy" id="645887"/>
    <lineage>
        <taxon>Bacteria</taxon>
        <taxon>Bacillati</taxon>
        <taxon>Bacillota</taxon>
        <taxon>Clostridia</taxon>
        <taxon>Eubacteriales</taxon>
        <taxon>Eubacteriaceae</taxon>
        <taxon>Alkalibaculum</taxon>
    </lineage>
</organism>
<keyword evidence="3" id="KW-1185">Reference proteome</keyword>
<sequence length="114" mass="12692">MIILSYDRARRSLLMMSLYLVGVSLVIKGLGYFLELNFLSIFQSLLDGTKFSLKVPKFNMDSFSFSLLINAIEGKIQEILQTVIPTASMLLGSIESTGSIVIKKPKIVNLFIKA</sequence>